<dbReference type="Pfam" id="PF11964">
    <property type="entry name" value="SpoIIAA-like"/>
    <property type="match status" value="1"/>
</dbReference>
<dbReference type="InterPro" id="IPR036513">
    <property type="entry name" value="STAS_dom_sf"/>
</dbReference>
<dbReference type="InterPro" id="IPR021866">
    <property type="entry name" value="SpoIIAA-like"/>
</dbReference>
<protein>
    <submittedName>
        <fullName evidence="1">STAS/SEC14 domain-containing protein</fullName>
    </submittedName>
</protein>
<name>A0ABS0N1L4_9SPHN</name>
<organism evidence="1 2">
    <name type="scientific">Aurantiacibacter sediminis</name>
    <dbReference type="NCBI Taxonomy" id="2793064"/>
    <lineage>
        <taxon>Bacteria</taxon>
        <taxon>Pseudomonadati</taxon>
        <taxon>Pseudomonadota</taxon>
        <taxon>Alphaproteobacteria</taxon>
        <taxon>Sphingomonadales</taxon>
        <taxon>Erythrobacteraceae</taxon>
        <taxon>Aurantiacibacter</taxon>
    </lineage>
</organism>
<dbReference type="SUPFAM" id="SSF52091">
    <property type="entry name" value="SpoIIaa-like"/>
    <property type="match status" value="1"/>
</dbReference>
<comment type="caution">
    <text evidence="1">The sequence shown here is derived from an EMBL/GenBank/DDBJ whole genome shotgun (WGS) entry which is preliminary data.</text>
</comment>
<evidence type="ECO:0000313" key="1">
    <source>
        <dbReference type="EMBL" id="MBH5321846.1"/>
    </source>
</evidence>
<proteinExistence type="predicted"/>
<gene>
    <name evidence="1" type="ORF">I5L03_04540</name>
</gene>
<dbReference type="EMBL" id="JAEANY010000001">
    <property type="protein sequence ID" value="MBH5321846.1"/>
    <property type="molecule type" value="Genomic_DNA"/>
</dbReference>
<accession>A0ABS0N1L4</accession>
<evidence type="ECO:0000313" key="2">
    <source>
        <dbReference type="Proteomes" id="UP000602442"/>
    </source>
</evidence>
<dbReference type="Proteomes" id="UP000602442">
    <property type="component" value="Unassembled WGS sequence"/>
</dbReference>
<sequence>MANLDPTYRIDIDDEHGEIHFAVAGYWDRDRMLGFLKELDANATPILMSRNRLRALGDMSELTAQNREVGELISKHLQGAQRAGLERIAIVTDSATVRMQYRRLSEGLDVAFFSSQAEALAWLRDGT</sequence>
<dbReference type="RefSeq" id="WP_197920492.1">
    <property type="nucleotide sequence ID" value="NZ_CAWPTA010000006.1"/>
</dbReference>
<reference evidence="1 2" key="1">
    <citation type="submission" date="2020-11" db="EMBL/GenBank/DDBJ databases">
        <title>Erythrobacter sediminis sp. nov., a marine bacterium from a tidal flat of Garorim Bay.</title>
        <authorList>
            <person name="Kim D."/>
            <person name="Yoo Y."/>
            <person name="Kim J.-J."/>
        </authorList>
    </citation>
    <scope>NUCLEOTIDE SEQUENCE [LARGE SCALE GENOMIC DNA]</scope>
    <source>
        <strain evidence="1 2">JGD-13</strain>
    </source>
</reference>
<keyword evidence="2" id="KW-1185">Reference proteome</keyword>